<gene>
    <name evidence="9" type="ORF">HZZ10_12605</name>
</gene>
<dbReference type="InterPro" id="IPR051679">
    <property type="entry name" value="DASS-Related_Transporters"/>
</dbReference>
<keyword evidence="10" id="KW-1185">Reference proteome</keyword>
<keyword evidence="6 7" id="KW-0472">Membrane</keyword>
<keyword evidence="5 7" id="KW-1133">Transmembrane helix</keyword>
<evidence type="ECO:0000256" key="4">
    <source>
        <dbReference type="ARBA" id="ARBA00022737"/>
    </source>
</evidence>
<dbReference type="RefSeq" id="WP_179913802.1">
    <property type="nucleotide sequence ID" value="NZ_JACBYE010000032.1"/>
</dbReference>
<dbReference type="SUPFAM" id="SSF116726">
    <property type="entry name" value="TrkA C-terminal domain-like"/>
    <property type="match status" value="1"/>
</dbReference>
<sequence>MTVTIVILVVAVLVFVWNRVPVGLVAIGVALSLWATGVVSLEQAFGGFGDPVIIFIAALFVVSDGLEASGVTAWAGQQLVDRARGSRRRLVVLLMALVALVTALISVNGAVAALLPMVVVTAVRLGLSPSQFLVPLAFGAHAGSLLVLTGTPVNVLVSELAVGAGEKPFGFFSFTLVGLPLVLGTILVVVLFGPRLLPVRTPAALPRDLSGHGRLLAQQYDLPDDALLASDTGVTEVVVSPRSSLIGVEAFPGMVTDSGDLVIAAIQRGGDDVGRTALVAGDALLLQGTWEALDLTTSDPDVIVVDPPQLLRRQAAPMGARARVAIGIVLGMVLLLATGAVPAAVAALLAACAMVLLRVMTVTEAHRSISWTTLILVGGMIPLSVAIQSTGLADSMAGGLVEAVGADNPHLLLLGIVVVTVILGQLISNMATALVIGPIAVAVALDTGLSPLPMLMGVTVAAAASFLTPVATPANTMVFGPGGYRFGDYWRLGLPLTVLFVSVATFLVPVFWPF</sequence>
<evidence type="ECO:0000313" key="9">
    <source>
        <dbReference type="EMBL" id="NYS94356.1"/>
    </source>
</evidence>
<dbReference type="Proteomes" id="UP000561011">
    <property type="component" value="Unassembled WGS sequence"/>
</dbReference>
<feature type="transmembrane region" description="Helical" evidence="7">
    <location>
        <begin position="169"/>
        <end position="192"/>
    </location>
</feature>
<proteinExistence type="predicted"/>
<feature type="transmembrane region" description="Helical" evidence="7">
    <location>
        <begin position="369"/>
        <end position="392"/>
    </location>
</feature>
<organism evidence="9 10">
    <name type="scientific">Sanguibacter inulinus</name>
    <dbReference type="NCBI Taxonomy" id="60922"/>
    <lineage>
        <taxon>Bacteria</taxon>
        <taxon>Bacillati</taxon>
        <taxon>Actinomycetota</taxon>
        <taxon>Actinomycetes</taxon>
        <taxon>Micrococcales</taxon>
        <taxon>Sanguibacteraceae</taxon>
        <taxon>Sanguibacter</taxon>
    </lineage>
</organism>
<evidence type="ECO:0000256" key="2">
    <source>
        <dbReference type="ARBA" id="ARBA00022448"/>
    </source>
</evidence>
<feature type="transmembrane region" description="Helical" evidence="7">
    <location>
        <begin position="90"/>
        <end position="120"/>
    </location>
</feature>
<feature type="transmembrane region" description="Helical" evidence="7">
    <location>
        <begin position="132"/>
        <end position="157"/>
    </location>
</feature>
<keyword evidence="3 7" id="KW-0812">Transmembrane</keyword>
<dbReference type="EMBL" id="JACBYE010000032">
    <property type="protein sequence ID" value="NYS94356.1"/>
    <property type="molecule type" value="Genomic_DNA"/>
</dbReference>
<accession>A0A853EUH1</accession>
<dbReference type="InterPro" id="IPR036721">
    <property type="entry name" value="RCK_C_sf"/>
</dbReference>
<feature type="transmembrane region" description="Helical" evidence="7">
    <location>
        <begin position="324"/>
        <end position="357"/>
    </location>
</feature>
<dbReference type="GO" id="GO:0006813">
    <property type="term" value="P:potassium ion transport"/>
    <property type="evidence" value="ECO:0007669"/>
    <property type="project" value="InterPro"/>
</dbReference>
<evidence type="ECO:0000256" key="5">
    <source>
        <dbReference type="ARBA" id="ARBA00022989"/>
    </source>
</evidence>
<evidence type="ECO:0000256" key="1">
    <source>
        <dbReference type="ARBA" id="ARBA00004141"/>
    </source>
</evidence>
<comment type="subcellular location">
    <subcellularLocation>
        <location evidence="1">Membrane</location>
        <topology evidence="1">Multi-pass membrane protein</topology>
    </subcellularLocation>
</comment>
<keyword evidence="4" id="KW-0677">Repeat</keyword>
<dbReference type="GO" id="GO:0055085">
    <property type="term" value="P:transmembrane transport"/>
    <property type="evidence" value="ECO:0007669"/>
    <property type="project" value="InterPro"/>
</dbReference>
<feature type="transmembrane region" description="Helical" evidence="7">
    <location>
        <begin position="492"/>
        <end position="512"/>
    </location>
</feature>
<dbReference type="InterPro" id="IPR004680">
    <property type="entry name" value="Cit_transptr-like_dom"/>
</dbReference>
<evidence type="ECO:0000256" key="3">
    <source>
        <dbReference type="ARBA" id="ARBA00022692"/>
    </source>
</evidence>
<evidence type="ECO:0000256" key="7">
    <source>
        <dbReference type="SAM" id="Phobius"/>
    </source>
</evidence>
<dbReference type="PANTHER" id="PTHR43652:SF1">
    <property type="entry name" value="RESPONSE REGULATOR"/>
    <property type="match status" value="1"/>
</dbReference>
<name>A0A853EUH1_9MICO</name>
<keyword evidence="2" id="KW-0813">Transport</keyword>
<feature type="transmembrane region" description="Helical" evidence="7">
    <location>
        <begin position="412"/>
        <end position="445"/>
    </location>
</feature>
<comment type="caution">
    <text evidence="9">The sequence shown here is derived from an EMBL/GenBank/DDBJ whole genome shotgun (WGS) entry which is preliminary data.</text>
</comment>
<feature type="domain" description="Citrate transporter-like" evidence="8">
    <location>
        <begin position="13"/>
        <end position="444"/>
    </location>
</feature>
<feature type="transmembrane region" description="Helical" evidence="7">
    <location>
        <begin position="48"/>
        <end position="69"/>
    </location>
</feature>
<dbReference type="Pfam" id="PF03600">
    <property type="entry name" value="CitMHS"/>
    <property type="match status" value="1"/>
</dbReference>
<reference evidence="9 10" key="1">
    <citation type="submission" date="2020-07" db="EMBL/GenBank/DDBJ databases">
        <title>MOT database genomes.</title>
        <authorList>
            <person name="Joseph S."/>
            <person name="Aduse-Opoku J."/>
            <person name="Hashim A."/>
            <person name="Wade W."/>
            <person name="Curtis M."/>
        </authorList>
    </citation>
    <scope>NUCLEOTIDE SEQUENCE [LARGE SCALE GENOMIC DNA]</scope>
    <source>
        <strain evidence="9 10">DSM 100099</strain>
    </source>
</reference>
<dbReference type="PANTHER" id="PTHR43652">
    <property type="entry name" value="BASIC AMINO ACID ANTIPORTER YFCC-RELATED"/>
    <property type="match status" value="1"/>
</dbReference>
<dbReference type="AlphaFoldDB" id="A0A853EUH1"/>
<evidence type="ECO:0000259" key="8">
    <source>
        <dbReference type="Pfam" id="PF03600"/>
    </source>
</evidence>
<evidence type="ECO:0000256" key="6">
    <source>
        <dbReference type="ARBA" id="ARBA00023136"/>
    </source>
</evidence>
<dbReference type="GO" id="GO:0005886">
    <property type="term" value="C:plasma membrane"/>
    <property type="evidence" value="ECO:0007669"/>
    <property type="project" value="TreeGrafter"/>
</dbReference>
<evidence type="ECO:0000313" key="10">
    <source>
        <dbReference type="Proteomes" id="UP000561011"/>
    </source>
</evidence>
<feature type="transmembrane region" description="Helical" evidence="7">
    <location>
        <begin position="452"/>
        <end position="472"/>
    </location>
</feature>
<protein>
    <submittedName>
        <fullName evidence="9">SLC13/DASS family transporter</fullName>
    </submittedName>
</protein>